<name>A0ABX7JY42_9PSED</name>
<protein>
    <recommendedName>
        <fullName evidence="3">DUF3991 domain-containing protein</fullName>
    </recommendedName>
</protein>
<dbReference type="RefSeq" id="WP_205518963.1">
    <property type="nucleotide sequence ID" value="NZ_CP070506.1"/>
</dbReference>
<accession>A0ABX7JY42</accession>
<proteinExistence type="predicted"/>
<organism evidence="1 2">
    <name type="scientific">Pseudomonas hygromyciniae</name>
    <dbReference type="NCBI Taxonomy" id="2812000"/>
    <lineage>
        <taxon>Bacteria</taxon>
        <taxon>Pseudomonadati</taxon>
        <taxon>Pseudomonadota</taxon>
        <taxon>Gammaproteobacteria</taxon>
        <taxon>Pseudomonadales</taxon>
        <taxon>Pseudomonadaceae</taxon>
        <taxon>Pseudomonas</taxon>
    </lineage>
</organism>
<evidence type="ECO:0000313" key="1">
    <source>
        <dbReference type="EMBL" id="QSB39668.1"/>
    </source>
</evidence>
<gene>
    <name evidence="1" type="ORF">JTY93_26585</name>
</gene>
<dbReference type="EMBL" id="CP070506">
    <property type="protein sequence ID" value="QSB39668.1"/>
    <property type="molecule type" value="Genomic_DNA"/>
</dbReference>
<reference evidence="1 2" key="1">
    <citation type="submission" date="2021-02" db="EMBL/GenBank/DDBJ databases">
        <title>Genomic and phenotypic characterization of Pseudomonas hygromyciniae, a novel bacterial species discovered from a commercially purchased antibiotic vial.</title>
        <authorList>
            <person name="Turner T.L."/>
            <person name="Mitra S.D."/>
            <person name="Kochan T.J."/>
            <person name="Pincus N.B."/>
            <person name="Lebrun-Corbin M."/>
            <person name="Cheung B."/>
            <person name="Gatesy S.W."/>
            <person name="Afzal T."/>
            <person name="Ozer E.A."/>
            <person name="Hauser A.R."/>
        </authorList>
    </citation>
    <scope>NUCLEOTIDE SEQUENCE [LARGE SCALE GENOMIC DNA]</scope>
    <source>
        <strain evidence="1 2">SDM007</strain>
    </source>
</reference>
<evidence type="ECO:0000313" key="2">
    <source>
        <dbReference type="Proteomes" id="UP000663249"/>
    </source>
</evidence>
<keyword evidence="2" id="KW-1185">Reference proteome</keyword>
<evidence type="ECO:0008006" key="3">
    <source>
        <dbReference type="Google" id="ProtNLM"/>
    </source>
</evidence>
<dbReference type="Proteomes" id="UP000663249">
    <property type="component" value="Chromosome"/>
</dbReference>
<sequence length="247" mass="28478">MRKNKMADIRELTKRQHYHMRAILKNFSLGEDLSIFYKDGSTGSLTYEDKAFYGHIAWSDETETRYGATIEKKGLGQIRHILNTRGVSAHQDISTYHIFWRLRHMYAVTPEPVTKIYEGFDFGTLEEVKDWANRHGKIYVNGDGTIDGMFAATLRIQEGLDRYRKDYEGIFWSVGIAEHGGLISADNYQRSLMFPLSPHILLCGKRKKNKKPWIMTDEEITQANQIAKNECHRFCFGKPNSDDATAS</sequence>